<organism evidence="2 3">
    <name type="scientific">Amniculicola lignicola CBS 123094</name>
    <dbReference type="NCBI Taxonomy" id="1392246"/>
    <lineage>
        <taxon>Eukaryota</taxon>
        <taxon>Fungi</taxon>
        <taxon>Dikarya</taxon>
        <taxon>Ascomycota</taxon>
        <taxon>Pezizomycotina</taxon>
        <taxon>Dothideomycetes</taxon>
        <taxon>Pleosporomycetidae</taxon>
        <taxon>Pleosporales</taxon>
        <taxon>Amniculicolaceae</taxon>
        <taxon>Amniculicola</taxon>
    </lineage>
</organism>
<dbReference type="InterPro" id="IPR001810">
    <property type="entry name" value="F-box_dom"/>
</dbReference>
<name>A0A6A5VV60_9PLEO</name>
<accession>A0A6A5VV60</accession>
<evidence type="ECO:0000313" key="2">
    <source>
        <dbReference type="EMBL" id="KAF1993662.1"/>
    </source>
</evidence>
<dbReference type="Proteomes" id="UP000799779">
    <property type="component" value="Unassembled WGS sequence"/>
</dbReference>
<dbReference type="CDD" id="cd09917">
    <property type="entry name" value="F-box_SF"/>
    <property type="match status" value="1"/>
</dbReference>
<keyword evidence="3" id="KW-1185">Reference proteome</keyword>
<sequence>MLQRLTLEPTLLSLQDLPVEITQNVCEYLGDASLLSLQLVCLGLRAKSYYIFGQRFFPTIKSSLHSYSFQALTQIIERKGLATHVQNVTFGLEDPGLICPDHRDQVLQLAPVHTSAAADDEFRIFYVKNLVFKCLLKKVLKKCPKIRMFFIGLESQHGAVGVITALFRSPVPRTCVSQMRRA</sequence>
<reference evidence="2" key="1">
    <citation type="journal article" date="2020" name="Stud. Mycol.">
        <title>101 Dothideomycetes genomes: a test case for predicting lifestyles and emergence of pathogens.</title>
        <authorList>
            <person name="Haridas S."/>
            <person name="Albert R."/>
            <person name="Binder M."/>
            <person name="Bloem J."/>
            <person name="Labutti K."/>
            <person name="Salamov A."/>
            <person name="Andreopoulos B."/>
            <person name="Baker S."/>
            <person name="Barry K."/>
            <person name="Bills G."/>
            <person name="Bluhm B."/>
            <person name="Cannon C."/>
            <person name="Castanera R."/>
            <person name="Culley D."/>
            <person name="Daum C."/>
            <person name="Ezra D."/>
            <person name="Gonzalez J."/>
            <person name="Henrissat B."/>
            <person name="Kuo A."/>
            <person name="Liang C."/>
            <person name="Lipzen A."/>
            <person name="Lutzoni F."/>
            <person name="Magnuson J."/>
            <person name="Mondo S."/>
            <person name="Nolan M."/>
            <person name="Ohm R."/>
            <person name="Pangilinan J."/>
            <person name="Park H.-J."/>
            <person name="Ramirez L."/>
            <person name="Alfaro M."/>
            <person name="Sun H."/>
            <person name="Tritt A."/>
            <person name="Yoshinaga Y."/>
            <person name="Zwiers L.-H."/>
            <person name="Turgeon B."/>
            <person name="Goodwin S."/>
            <person name="Spatafora J."/>
            <person name="Crous P."/>
            <person name="Grigoriev I."/>
        </authorList>
    </citation>
    <scope>NUCLEOTIDE SEQUENCE</scope>
    <source>
        <strain evidence="2">CBS 123094</strain>
    </source>
</reference>
<feature type="domain" description="F-box" evidence="1">
    <location>
        <begin position="11"/>
        <end position="41"/>
    </location>
</feature>
<dbReference type="EMBL" id="ML977692">
    <property type="protein sequence ID" value="KAF1993662.1"/>
    <property type="molecule type" value="Genomic_DNA"/>
</dbReference>
<dbReference type="InterPro" id="IPR036047">
    <property type="entry name" value="F-box-like_dom_sf"/>
</dbReference>
<dbReference type="OrthoDB" id="3800118at2759"/>
<protein>
    <recommendedName>
        <fullName evidence="1">F-box domain-containing protein</fullName>
    </recommendedName>
</protein>
<gene>
    <name evidence="2" type="ORF">P154DRAFT_588375</name>
</gene>
<dbReference type="AlphaFoldDB" id="A0A6A5VV60"/>
<proteinExistence type="predicted"/>
<evidence type="ECO:0000313" key="3">
    <source>
        <dbReference type="Proteomes" id="UP000799779"/>
    </source>
</evidence>
<dbReference type="PROSITE" id="PS50181">
    <property type="entry name" value="FBOX"/>
    <property type="match status" value="1"/>
</dbReference>
<dbReference type="SUPFAM" id="SSF81383">
    <property type="entry name" value="F-box domain"/>
    <property type="match status" value="1"/>
</dbReference>
<evidence type="ECO:0000259" key="1">
    <source>
        <dbReference type="PROSITE" id="PS50181"/>
    </source>
</evidence>